<dbReference type="InterPro" id="IPR005545">
    <property type="entry name" value="YCII"/>
</dbReference>
<reference evidence="3 4" key="1">
    <citation type="submission" date="2023-09" db="EMBL/GenBank/DDBJ databases">
        <authorList>
            <person name="Rey-Velasco X."/>
        </authorList>
    </citation>
    <scope>NUCLEOTIDE SEQUENCE [LARGE SCALE GENOMIC DNA]</scope>
    <source>
        <strain evidence="3 4">W345</strain>
    </source>
</reference>
<dbReference type="NCBIfam" id="NF008473">
    <property type="entry name" value="PRK11370.1"/>
    <property type="match status" value="1"/>
</dbReference>
<gene>
    <name evidence="3" type="ORF">RM530_07335</name>
</gene>
<proteinExistence type="inferred from homology"/>
<dbReference type="InterPro" id="IPR011008">
    <property type="entry name" value="Dimeric_a/b-barrel"/>
</dbReference>
<evidence type="ECO:0000313" key="4">
    <source>
        <dbReference type="Proteomes" id="UP001254608"/>
    </source>
</evidence>
<accession>A0ABU2WH26</accession>
<name>A0ABU2WH26_9GAMM</name>
<dbReference type="Gene3D" id="3.30.70.1060">
    <property type="entry name" value="Dimeric alpha+beta barrel"/>
    <property type="match status" value="1"/>
</dbReference>
<evidence type="ECO:0000313" key="3">
    <source>
        <dbReference type="EMBL" id="MDT0497177.1"/>
    </source>
</evidence>
<comment type="caution">
    <text evidence="3">The sequence shown here is derived from an EMBL/GenBank/DDBJ whole genome shotgun (WGS) entry which is preliminary data.</text>
</comment>
<dbReference type="EMBL" id="JAVRIC010000008">
    <property type="protein sequence ID" value="MDT0497177.1"/>
    <property type="molecule type" value="Genomic_DNA"/>
</dbReference>
<dbReference type="PANTHER" id="PTHR33606:SF3">
    <property type="entry name" value="PROTEIN YCII"/>
    <property type="match status" value="1"/>
</dbReference>
<dbReference type="Proteomes" id="UP001254608">
    <property type="component" value="Unassembled WGS sequence"/>
</dbReference>
<sequence length="100" mass="10714">MLYMILGTDAPDSMNARALARPKHLDHLQALQDQGRLILAGPRPRVDSADAGAAGFHGSLIVAEFDSIDAARAWAAADPYAQAGVFSEVLVQPFVKVFPR</sequence>
<dbReference type="RefSeq" id="WP_311364571.1">
    <property type="nucleotide sequence ID" value="NZ_JAVRIC010000008.1"/>
</dbReference>
<evidence type="ECO:0000259" key="2">
    <source>
        <dbReference type="Pfam" id="PF03795"/>
    </source>
</evidence>
<feature type="domain" description="YCII-related" evidence="2">
    <location>
        <begin position="1"/>
        <end position="94"/>
    </location>
</feature>
<protein>
    <submittedName>
        <fullName evidence="3">YciI family protein</fullName>
    </submittedName>
</protein>
<keyword evidence="4" id="KW-1185">Reference proteome</keyword>
<evidence type="ECO:0000256" key="1">
    <source>
        <dbReference type="ARBA" id="ARBA00007689"/>
    </source>
</evidence>
<dbReference type="InterPro" id="IPR051807">
    <property type="entry name" value="Sec-metab_biosynth-assoc"/>
</dbReference>
<dbReference type="Pfam" id="PF03795">
    <property type="entry name" value="YCII"/>
    <property type="match status" value="1"/>
</dbReference>
<comment type="similarity">
    <text evidence="1">Belongs to the YciI family.</text>
</comment>
<dbReference type="SUPFAM" id="SSF54909">
    <property type="entry name" value="Dimeric alpha+beta barrel"/>
    <property type="match status" value="1"/>
</dbReference>
<dbReference type="PANTHER" id="PTHR33606">
    <property type="entry name" value="PROTEIN YCII"/>
    <property type="match status" value="1"/>
</dbReference>
<organism evidence="3 4">
    <name type="scientific">Banduia mediterranea</name>
    <dbReference type="NCBI Taxonomy" id="3075609"/>
    <lineage>
        <taxon>Bacteria</taxon>
        <taxon>Pseudomonadati</taxon>
        <taxon>Pseudomonadota</taxon>
        <taxon>Gammaproteobacteria</taxon>
        <taxon>Nevskiales</taxon>
        <taxon>Algiphilaceae</taxon>
        <taxon>Banduia</taxon>
    </lineage>
</organism>